<reference evidence="2 3" key="2">
    <citation type="journal article" date="2012" name="Open Biol.">
        <title>Characteristics of nucleosomes and linker DNA regions on the genome of the basidiomycete Mixia osmundae revealed by mono- and dinucleosome mapping.</title>
        <authorList>
            <person name="Nishida H."/>
            <person name="Kondo S."/>
            <person name="Matsumoto T."/>
            <person name="Suzuki Y."/>
            <person name="Yoshikawa H."/>
            <person name="Taylor T.D."/>
            <person name="Sugiyama J."/>
        </authorList>
    </citation>
    <scope>NUCLEOTIDE SEQUENCE [LARGE SCALE GENOMIC DNA]</scope>
    <source>
        <strain evidence="3">CBS 9802 / IAM 14324 / JCM 22182 / KY 12970</strain>
    </source>
</reference>
<dbReference type="Gene3D" id="2.60.40.10">
    <property type="entry name" value="Immunoglobulins"/>
    <property type="match status" value="1"/>
</dbReference>
<dbReference type="InterPro" id="IPR046985">
    <property type="entry name" value="IP5"/>
</dbReference>
<dbReference type="InterPro" id="IPR013783">
    <property type="entry name" value="Ig-like_fold"/>
</dbReference>
<name>G7E3J9_MIXOS</name>
<dbReference type="AlphaFoldDB" id="G7E3J9"/>
<dbReference type="SUPFAM" id="SSF56219">
    <property type="entry name" value="DNase I-like"/>
    <property type="match status" value="1"/>
</dbReference>
<dbReference type="eggNOG" id="KOG0565">
    <property type="taxonomic scope" value="Eukaryota"/>
</dbReference>
<dbReference type="InterPro" id="IPR048869">
    <property type="entry name" value="OCRL-1_2_ASH"/>
</dbReference>
<dbReference type="InterPro" id="IPR000300">
    <property type="entry name" value="IPPc"/>
</dbReference>
<dbReference type="GO" id="GO:0004439">
    <property type="term" value="F:phosphatidylinositol-4,5-bisphosphate 5-phosphatase activity"/>
    <property type="evidence" value="ECO:0007669"/>
    <property type="project" value="TreeGrafter"/>
</dbReference>
<dbReference type="Pfam" id="PF22669">
    <property type="entry name" value="Exo_endo_phos2"/>
    <property type="match status" value="1"/>
</dbReference>
<dbReference type="Proteomes" id="UP000009131">
    <property type="component" value="Unassembled WGS sequence"/>
</dbReference>
<dbReference type="Pfam" id="PF21310">
    <property type="entry name" value="OCRL-like_ASH"/>
    <property type="match status" value="1"/>
</dbReference>
<dbReference type="EMBL" id="BABT02000119">
    <property type="protein sequence ID" value="GAA97409.1"/>
    <property type="molecule type" value="Genomic_DNA"/>
</dbReference>
<dbReference type="GO" id="GO:0046856">
    <property type="term" value="P:phosphatidylinositol dephosphorylation"/>
    <property type="evidence" value="ECO:0007669"/>
    <property type="project" value="InterPro"/>
</dbReference>
<dbReference type="PANTHER" id="PTHR11200:SF300">
    <property type="entry name" value="TYPE II INOSITOL 1,4,5-TRISPHOSPHATE 5-PHOSPHATASE"/>
    <property type="match status" value="1"/>
</dbReference>
<proteinExistence type="predicted"/>
<dbReference type="InterPro" id="IPR036691">
    <property type="entry name" value="Endo/exonu/phosph_ase_sf"/>
</dbReference>
<dbReference type="HOGENOM" id="CLU_589366_0_0_1"/>
<dbReference type="InParanoid" id="G7E3J9"/>
<dbReference type="OrthoDB" id="7862313at2759"/>
<feature type="domain" description="Inositol polyphosphate-related phosphatase" evidence="1">
    <location>
        <begin position="24"/>
        <end position="329"/>
    </location>
</feature>
<comment type="caution">
    <text evidence="2">The sequence shown here is derived from an EMBL/GenBank/DDBJ whole genome shotgun (WGS) entry which is preliminary data.</text>
</comment>
<evidence type="ECO:0000259" key="1">
    <source>
        <dbReference type="SMART" id="SM00128"/>
    </source>
</evidence>
<keyword evidence="3" id="KW-1185">Reference proteome</keyword>
<dbReference type="SMART" id="SM00128">
    <property type="entry name" value="IPPc"/>
    <property type="match status" value="1"/>
</dbReference>
<dbReference type="PANTHER" id="PTHR11200">
    <property type="entry name" value="INOSITOL 5-PHOSPHATASE"/>
    <property type="match status" value="1"/>
</dbReference>
<organism evidence="2 3">
    <name type="scientific">Mixia osmundae (strain CBS 9802 / IAM 14324 / JCM 22182 / KY 12970)</name>
    <dbReference type="NCBI Taxonomy" id="764103"/>
    <lineage>
        <taxon>Eukaryota</taxon>
        <taxon>Fungi</taxon>
        <taxon>Dikarya</taxon>
        <taxon>Basidiomycota</taxon>
        <taxon>Pucciniomycotina</taxon>
        <taxon>Mixiomycetes</taxon>
        <taxon>Mixiales</taxon>
        <taxon>Mixiaceae</taxon>
        <taxon>Mixia</taxon>
    </lineage>
</organism>
<protein>
    <recommendedName>
        <fullName evidence="1">Inositol polyphosphate-related phosphatase domain-containing protein</fullName>
    </recommendedName>
</protein>
<dbReference type="OMA" id="NIHLMRK"/>
<dbReference type="RefSeq" id="XP_014567998.1">
    <property type="nucleotide sequence ID" value="XM_014712512.1"/>
</dbReference>
<evidence type="ECO:0000313" key="2">
    <source>
        <dbReference type="EMBL" id="GAA97409.1"/>
    </source>
</evidence>
<dbReference type="Gene3D" id="3.60.10.10">
    <property type="entry name" value="Endonuclease/exonuclease/phosphatase"/>
    <property type="match status" value="1"/>
</dbReference>
<gene>
    <name evidence="2" type="primary">Mo04087</name>
    <name evidence="2" type="ORF">E5Q_04087</name>
</gene>
<reference evidence="2 3" key="1">
    <citation type="journal article" date="2011" name="J. Gen. Appl. Microbiol.">
        <title>Draft genome sequencing of the enigmatic basidiomycete Mixia osmundae.</title>
        <authorList>
            <person name="Nishida H."/>
            <person name="Nagatsuka Y."/>
            <person name="Sugiyama J."/>
        </authorList>
    </citation>
    <scope>NUCLEOTIDE SEQUENCE [LARGE SCALE GENOMIC DNA]</scope>
    <source>
        <strain evidence="3">CBS 9802 / IAM 14324 / JCM 22182 / KY 12970</strain>
    </source>
</reference>
<evidence type="ECO:0000313" key="3">
    <source>
        <dbReference type="Proteomes" id="UP000009131"/>
    </source>
</evidence>
<dbReference type="STRING" id="764103.G7E3J9"/>
<accession>G7E3J9</accession>
<sequence length="464" mass="52005">MDRRMSIDLISALQAKSSDYTIPETVSIQITSFNVANALPQPGQLDALFDKAARDVELHVLGLQEMDTSSEAMLRYTPHRSLAWSSALLAALNVNNATAEQYEQVAQVQLVGLWLVLFARPSFASALSEIETTTVPTGLLSVGGNKGASAIRLSIHKTPVLFVNVHLAAFAEAKERRHQDTLAIMRALSQRWPSTHQDASIDTVTTFYFGDLNYRIDLPREEIERLLAAGDNVLLAGFDQLSIERRAQRTLDGYEEGEFHRFRPTYKYDIASNDFDSSLKQRAPAWTDRILWQSARDVQLISYASRSDVILSDHKPVFARFQLSTEREDPTKRRATLDALLVEMNKLDNKILPDVSILPSQEVELDVRTKPRMRIAIQNTSPARANVAFKPVIEGETPFPDWLKVHPTSATLEVEERAEVELALDESTLDWTGLDIQSEAVLVLSIEGGRDIFVPVVAKRRQRA</sequence>